<reference evidence="5" key="1">
    <citation type="submission" date="2015-07" db="EMBL/GenBank/DDBJ databases">
        <authorList>
            <person name="Rodrigo-Torres Lidia"/>
            <person name="Arahal R.David."/>
        </authorList>
    </citation>
    <scope>NUCLEOTIDE SEQUENCE [LARGE SCALE GENOMIC DNA]</scope>
    <source>
        <strain evidence="5">CECT 5112</strain>
    </source>
</reference>
<evidence type="ECO:0000256" key="3">
    <source>
        <dbReference type="SAM" id="SignalP"/>
    </source>
</evidence>
<dbReference type="PANTHER" id="PTHR11240:SF22">
    <property type="entry name" value="RIBONUCLEASE T2"/>
    <property type="match status" value="1"/>
</dbReference>
<organism evidence="4 5">
    <name type="scientific">Roseibium alexandrii</name>
    <dbReference type="NCBI Taxonomy" id="388408"/>
    <lineage>
        <taxon>Bacteria</taxon>
        <taxon>Pseudomonadati</taxon>
        <taxon>Pseudomonadota</taxon>
        <taxon>Alphaproteobacteria</taxon>
        <taxon>Hyphomicrobiales</taxon>
        <taxon>Stappiaceae</taxon>
        <taxon>Roseibium</taxon>
    </lineage>
</organism>
<dbReference type="PROSITE" id="PS00531">
    <property type="entry name" value="RNASE_T2_2"/>
    <property type="match status" value="1"/>
</dbReference>
<proteinExistence type="inferred from homology"/>
<dbReference type="PROSITE" id="PS00530">
    <property type="entry name" value="RNASE_T2_1"/>
    <property type="match status" value="1"/>
</dbReference>
<evidence type="ECO:0000313" key="4">
    <source>
        <dbReference type="EMBL" id="CTQ75134.1"/>
    </source>
</evidence>
<dbReference type="Pfam" id="PF00445">
    <property type="entry name" value="Ribonuclease_T2"/>
    <property type="match status" value="1"/>
</dbReference>
<evidence type="ECO:0000256" key="2">
    <source>
        <dbReference type="RuleBase" id="RU004328"/>
    </source>
</evidence>
<dbReference type="InterPro" id="IPR018188">
    <property type="entry name" value="RNase_T2_His_AS_1"/>
</dbReference>
<dbReference type="AlphaFoldDB" id="A0A0M7ANE5"/>
<keyword evidence="5" id="KW-1185">Reference proteome</keyword>
<gene>
    <name evidence="4" type="ORF">LAX5112_04122</name>
</gene>
<dbReference type="GO" id="GO:0033897">
    <property type="term" value="F:ribonuclease T2 activity"/>
    <property type="evidence" value="ECO:0007669"/>
    <property type="project" value="InterPro"/>
</dbReference>
<dbReference type="Gene3D" id="3.90.730.10">
    <property type="entry name" value="Ribonuclease T2-like"/>
    <property type="match status" value="1"/>
</dbReference>
<evidence type="ECO:0000313" key="5">
    <source>
        <dbReference type="Proteomes" id="UP000053235"/>
    </source>
</evidence>
<dbReference type="InterPro" id="IPR039378">
    <property type="entry name" value="RNase_T2_prok"/>
</dbReference>
<dbReference type="InterPro" id="IPR033130">
    <property type="entry name" value="RNase_T2_His_AS_2"/>
</dbReference>
<dbReference type="SUPFAM" id="SSF55895">
    <property type="entry name" value="Ribonuclease Rh-like"/>
    <property type="match status" value="1"/>
</dbReference>
<accession>A0A0M7ANE5</accession>
<feature type="chain" id="PRO_5005809556" evidence="3">
    <location>
        <begin position="27"/>
        <end position="219"/>
    </location>
</feature>
<feature type="signal peptide" evidence="3">
    <location>
        <begin position="1"/>
        <end position="26"/>
    </location>
</feature>
<name>A0A0M7ANE5_9HYPH</name>
<dbReference type="STRING" id="388408.LAX5112_04122"/>
<protein>
    <submittedName>
        <fullName evidence="4">Ribonuclease I</fullName>
    </submittedName>
</protein>
<dbReference type="CDD" id="cd01062">
    <property type="entry name" value="RNase_T2_prok"/>
    <property type="match status" value="1"/>
</dbReference>
<sequence>MRLAKFLQHVAVAAIVAFGFSPTVQADTPGDFDFYVLAMSWSPAYCREAGPNASPHQCDARTPFRFIVHGLWPQYDRGYPESCDTSQRRIDRQIAFDMDDIMPSHGLIFHQWRKHGTCSGLTPEDYFDLTRDAFEKVQIPKAFRTINKRGQAAPSKIEAAFSSVNPGLSKDGIAVVCERGELQEVRICMSKDLEFRSCPSVDRNGCRSGTLTVVPPLAR</sequence>
<dbReference type="GO" id="GO:0003723">
    <property type="term" value="F:RNA binding"/>
    <property type="evidence" value="ECO:0007669"/>
    <property type="project" value="InterPro"/>
</dbReference>
<keyword evidence="3" id="KW-0732">Signal</keyword>
<dbReference type="EMBL" id="CXWD01000020">
    <property type="protein sequence ID" value="CTQ75134.1"/>
    <property type="molecule type" value="Genomic_DNA"/>
</dbReference>
<dbReference type="RefSeq" id="WP_055673386.1">
    <property type="nucleotide sequence ID" value="NZ_CXWD01000020.1"/>
</dbReference>
<evidence type="ECO:0000256" key="1">
    <source>
        <dbReference type="ARBA" id="ARBA00007469"/>
    </source>
</evidence>
<dbReference type="PANTHER" id="PTHR11240">
    <property type="entry name" value="RIBONUCLEASE T2"/>
    <property type="match status" value="1"/>
</dbReference>
<dbReference type="Proteomes" id="UP000053235">
    <property type="component" value="Unassembled WGS sequence"/>
</dbReference>
<comment type="similarity">
    <text evidence="1 2">Belongs to the RNase T2 family.</text>
</comment>
<dbReference type="InterPro" id="IPR001568">
    <property type="entry name" value="RNase_T2-like"/>
</dbReference>
<dbReference type="InterPro" id="IPR036430">
    <property type="entry name" value="RNase_T2-like_sf"/>
</dbReference>
<dbReference type="GO" id="GO:0006401">
    <property type="term" value="P:RNA catabolic process"/>
    <property type="evidence" value="ECO:0007669"/>
    <property type="project" value="UniProtKB-ARBA"/>
</dbReference>